<dbReference type="GO" id="GO:0000287">
    <property type="term" value="F:magnesium ion binding"/>
    <property type="evidence" value="ECO:0007669"/>
    <property type="project" value="InterPro"/>
</dbReference>
<dbReference type="Pfam" id="PF01648">
    <property type="entry name" value="ACPS"/>
    <property type="match status" value="1"/>
</dbReference>
<comment type="caution">
    <text evidence="4">The sequence shown here is derived from an EMBL/GenBank/DDBJ whole genome shotgun (WGS) entry which is preliminary data.</text>
</comment>
<reference evidence="4" key="1">
    <citation type="submission" date="2022-07" db="EMBL/GenBank/DDBJ databases">
        <authorList>
            <consortium name="Clinical and Environmental Microbiology Branch: Whole genome sequencing antimicrobial resistance pathogens in the healthcare setting"/>
        </authorList>
    </citation>
    <scope>NUCLEOTIDE SEQUENCE</scope>
    <source>
        <strain evidence="4">Stenotrophomonas_maltophilia_2021CK-00905</strain>
    </source>
</reference>
<dbReference type="GO" id="GO:0005829">
    <property type="term" value="C:cytosol"/>
    <property type="evidence" value="ECO:0007669"/>
    <property type="project" value="TreeGrafter"/>
</dbReference>
<feature type="domain" description="4'-phosphopantetheinyl transferase" evidence="3">
    <location>
        <begin position="88"/>
        <end position="196"/>
    </location>
</feature>
<name>A0AAI9CF29_STEMA</name>
<keyword evidence="2 4" id="KW-0808">Transferase</keyword>
<dbReference type="GO" id="GO:0008897">
    <property type="term" value="F:holo-[acyl-carrier-protein] synthase activity"/>
    <property type="evidence" value="ECO:0007669"/>
    <property type="project" value="InterPro"/>
</dbReference>
<accession>A0AAI9CF29</accession>
<dbReference type="Proteomes" id="UP001214521">
    <property type="component" value="Unassembled WGS sequence"/>
</dbReference>
<dbReference type="GO" id="GO:0019878">
    <property type="term" value="P:lysine biosynthetic process via aminoadipic acid"/>
    <property type="evidence" value="ECO:0007669"/>
    <property type="project" value="TreeGrafter"/>
</dbReference>
<evidence type="ECO:0000313" key="4">
    <source>
        <dbReference type="EMBL" id="EKT4443499.1"/>
    </source>
</evidence>
<proteinExistence type="inferred from homology"/>
<evidence type="ECO:0000259" key="3">
    <source>
        <dbReference type="Pfam" id="PF01648"/>
    </source>
</evidence>
<dbReference type="PANTHER" id="PTHR12215">
    <property type="entry name" value="PHOSPHOPANTETHEINE TRANSFERASE"/>
    <property type="match status" value="1"/>
</dbReference>
<evidence type="ECO:0000256" key="2">
    <source>
        <dbReference type="ARBA" id="ARBA00022679"/>
    </source>
</evidence>
<comment type="similarity">
    <text evidence="1">Belongs to the P-Pant transferase superfamily. Gsp/Sfp/HetI/AcpT family.</text>
</comment>
<dbReference type="InterPro" id="IPR008278">
    <property type="entry name" value="4-PPantetheinyl_Trfase_dom"/>
</dbReference>
<dbReference type="InterPro" id="IPR050559">
    <property type="entry name" value="P-Pant_transferase_sf"/>
</dbReference>
<evidence type="ECO:0000313" key="5">
    <source>
        <dbReference type="Proteomes" id="UP001214521"/>
    </source>
</evidence>
<dbReference type="PANTHER" id="PTHR12215:SF10">
    <property type="entry name" value="L-AMINOADIPATE-SEMIALDEHYDE DEHYDROGENASE-PHOSPHOPANTETHEINYL TRANSFERASE"/>
    <property type="match status" value="1"/>
</dbReference>
<sequence length="201" mass="22643">MSLPATLDGPWRFGPVTVWRRPHVPGQRGEPQARQVLAQALGADPETLPLVRDDKGRPELSGALAHYGTGWSHSGEVLLVALGEGVRLGVDLELLRPRPRPRLLEIVQRFFHPEEVAWLQSLDEAGREHWFFRVWCVKEAILKAHGQGISFGLHRLQLAPGADGALHLRWCDPELGEAARWHLHEWQATGQFRAALAWYPH</sequence>
<gene>
    <name evidence="4" type="ORF">QEK83_004205</name>
</gene>
<dbReference type="Gene3D" id="3.90.470.20">
    <property type="entry name" value="4'-phosphopantetheinyl transferase domain"/>
    <property type="match status" value="2"/>
</dbReference>
<dbReference type="AlphaFoldDB" id="A0AAI9CF29"/>
<dbReference type="InterPro" id="IPR037143">
    <property type="entry name" value="4-PPantetheinyl_Trfase_dom_sf"/>
</dbReference>
<evidence type="ECO:0000256" key="1">
    <source>
        <dbReference type="ARBA" id="ARBA00010990"/>
    </source>
</evidence>
<dbReference type="SUPFAM" id="SSF56214">
    <property type="entry name" value="4'-phosphopantetheinyl transferase"/>
    <property type="match status" value="2"/>
</dbReference>
<protein>
    <submittedName>
        <fullName evidence="4">4'-phosphopantetheinyl transferase superfamily protein</fullName>
    </submittedName>
</protein>
<organism evidence="4 5">
    <name type="scientific">Stenotrophomonas maltophilia</name>
    <name type="common">Pseudomonas maltophilia</name>
    <name type="synonym">Xanthomonas maltophilia</name>
    <dbReference type="NCBI Taxonomy" id="40324"/>
    <lineage>
        <taxon>Bacteria</taxon>
        <taxon>Pseudomonadati</taxon>
        <taxon>Pseudomonadota</taxon>
        <taxon>Gammaproteobacteria</taxon>
        <taxon>Lysobacterales</taxon>
        <taxon>Lysobacteraceae</taxon>
        <taxon>Stenotrophomonas</taxon>
        <taxon>Stenotrophomonas maltophilia group</taxon>
    </lineage>
</organism>
<dbReference type="EMBL" id="ABLOMU010000087">
    <property type="protein sequence ID" value="EKT4443499.1"/>
    <property type="molecule type" value="Genomic_DNA"/>
</dbReference>
<dbReference type="RefSeq" id="WP_164158849.1">
    <property type="nucleotide sequence ID" value="NZ_JBFCWN010000030.1"/>
</dbReference>